<dbReference type="SFLD" id="SFLDG01212">
    <property type="entry name" value="Phytoene_synthase_like"/>
    <property type="match status" value="1"/>
</dbReference>
<dbReference type="RefSeq" id="WP_255901260.1">
    <property type="nucleotide sequence ID" value="NZ_CP050463.1"/>
</dbReference>
<dbReference type="InterPro" id="IPR008949">
    <property type="entry name" value="Isoprenoid_synthase_dom_sf"/>
</dbReference>
<dbReference type="PANTHER" id="PTHR31480">
    <property type="entry name" value="BIFUNCTIONAL LYCOPENE CYCLASE/PHYTOENE SYNTHASE"/>
    <property type="match status" value="1"/>
</dbReference>
<dbReference type="Gene3D" id="1.10.600.10">
    <property type="entry name" value="Farnesyl Diphosphate Synthase"/>
    <property type="match status" value="1"/>
</dbReference>
<sequence length="306" mass="34364">MENTALKCLSNHGKTWRFASFLLSKQQVEQAARLYYFCRCIDDIADGTADKQLAFESLEEVKRQLSLGKSDEPFVDDFLQLSSQLDIPVMHAFTLVRGVQSDIDSVLIQSECELIQYAYRVAGVVGLMMCPILKADNKGMPYAIDLGIALQLTNIARDVLEDAEMGRRYLPYEWCPIAPKDIASDERDPVRSTVSAAIVRLLTLADQYYSSARQGYQFLPPPSRRAIIVAESVYRQIGVKLRKRGLQYWKGRTVVTPFSKVAVAMSALSTSALEATEGHDTCLHQPLVLLSEYKKFRSEFDGNTQS</sequence>
<dbReference type="InterPro" id="IPR002060">
    <property type="entry name" value="Squ/phyt_synthse"/>
</dbReference>
<dbReference type="CDD" id="cd00683">
    <property type="entry name" value="Trans_IPPS_HH"/>
    <property type="match status" value="1"/>
</dbReference>
<dbReference type="InterPro" id="IPR033904">
    <property type="entry name" value="Trans_IPPS_HH"/>
</dbReference>
<gene>
    <name evidence="2" type="ORF">HB762_06130</name>
</gene>
<proteinExistence type="predicted"/>
<protein>
    <submittedName>
        <fullName evidence="2">Phytoene/squalene synthase family protein</fullName>
    </submittedName>
</protein>
<dbReference type="SFLD" id="SFLDS00005">
    <property type="entry name" value="Isoprenoid_Synthase_Type_I"/>
    <property type="match status" value="1"/>
</dbReference>
<reference evidence="2" key="1">
    <citation type="submission" date="2020-03" db="EMBL/GenBank/DDBJ databases">
        <title>Five strains of Vibrio campbellii isolated from Mariana Trench.</title>
        <authorList>
            <person name="Liang J."/>
            <person name="Zhang X.-H."/>
        </authorList>
    </citation>
    <scope>NUCLEOTIDE SEQUENCE</scope>
    <source>
        <strain evidence="2">LJC013</strain>
    </source>
</reference>
<keyword evidence="3" id="KW-1185">Reference proteome</keyword>
<evidence type="ECO:0000256" key="1">
    <source>
        <dbReference type="ARBA" id="ARBA00022679"/>
    </source>
</evidence>
<dbReference type="SUPFAM" id="SSF48576">
    <property type="entry name" value="Terpenoid synthases"/>
    <property type="match status" value="1"/>
</dbReference>
<dbReference type="Pfam" id="PF00494">
    <property type="entry name" value="SQS_PSY"/>
    <property type="match status" value="1"/>
</dbReference>
<accession>A0ABY5I9I3</accession>
<dbReference type="InterPro" id="IPR044843">
    <property type="entry name" value="Trans_IPPS_bact-type"/>
</dbReference>
<dbReference type="SFLD" id="SFLDG01018">
    <property type="entry name" value="Squalene/Phytoene_Synthase_Lik"/>
    <property type="match status" value="1"/>
</dbReference>
<dbReference type="EMBL" id="CP050470">
    <property type="protein sequence ID" value="UTZ30993.1"/>
    <property type="molecule type" value="Genomic_DNA"/>
</dbReference>
<organism evidence="2 3">
    <name type="scientific">Vibrio campbellii</name>
    <dbReference type="NCBI Taxonomy" id="680"/>
    <lineage>
        <taxon>Bacteria</taxon>
        <taxon>Pseudomonadati</taxon>
        <taxon>Pseudomonadota</taxon>
        <taxon>Gammaproteobacteria</taxon>
        <taxon>Vibrionales</taxon>
        <taxon>Vibrionaceae</taxon>
        <taxon>Vibrio</taxon>
    </lineage>
</organism>
<name>A0ABY5I9I3_9VIBR</name>
<dbReference type="Proteomes" id="UP001059912">
    <property type="component" value="Chromosome 1"/>
</dbReference>
<dbReference type="InterPro" id="IPR019845">
    <property type="entry name" value="Squalene/phytoene_synthase_CS"/>
</dbReference>
<dbReference type="PROSITE" id="PS01045">
    <property type="entry name" value="SQUALEN_PHYTOEN_SYN_2"/>
    <property type="match status" value="1"/>
</dbReference>
<evidence type="ECO:0000313" key="3">
    <source>
        <dbReference type="Proteomes" id="UP001059912"/>
    </source>
</evidence>
<evidence type="ECO:0000313" key="2">
    <source>
        <dbReference type="EMBL" id="UTZ30993.1"/>
    </source>
</evidence>
<dbReference type="PROSITE" id="PS01044">
    <property type="entry name" value="SQUALEN_PHYTOEN_SYN_1"/>
    <property type="match status" value="1"/>
</dbReference>
<keyword evidence="1" id="KW-0808">Transferase</keyword>